<gene>
    <name evidence="5" type="ORF">BO72DRAFT_107068</name>
</gene>
<evidence type="ECO:0000256" key="3">
    <source>
        <dbReference type="SAM" id="MobiDB-lite"/>
    </source>
</evidence>
<comment type="similarity">
    <text evidence="2">Belongs to the ustYa family.</text>
</comment>
<dbReference type="OrthoDB" id="3687641at2759"/>
<dbReference type="Proteomes" id="UP000249789">
    <property type="component" value="Unassembled WGS sequence"/>
</dbReference>
<evidence type="ECO:0000256" key="2">
    <source>
        <dbReference type="ARBA" id="ARBA00035112"/>
    </source>
</evidence>
<dbReference type="AlphaFoldDB" id="A0A8G1RTF7"/>
<dbReference type="GO" id="GO:0043386">
    <property type="term" value="P:mycotoxin biosynthetic process"/>
    <property type="evidence" value="ECO:0007669"/>
    <property type="project" value="InterPro"/>
</dbReference>
<sequence length="283" mass="32333">MESIPLHPKGSIEDPMTDDSDPLLDHFDIPHPHHLHIRTAHWLWALHLLFFLLSFSLLISALRLNRSSPTDRKCAEQVSAYSPFTHLVEYEDVRFQGSLFDTNPYKGAPNPHLDAAWGHITHMAQLEITAEDMSRLNKPLTQVKVAETEGNGYAGGIEVFHQLHCVNLVRQYTYYDYYSQLENRPAEFHDSNETLRLHVDHCIDMLRQVIQCNGDVGVVTRSWVKGRALSYPDFSVWHKCRKLEPIAQYSKAHEIDTEPTKLADSLELSEPPCTDAAPDQICP</sequence>
<dbReference type="PANTHER" id="PTHR33365">
    <property type="entry name" value="YALI0B05434P"/>
    <property type="match status" value="1"/>
</dbReference>
<keyword evidence="6" id="KW-1185">Reference proteome</keyword>
<organism evidence="5 6">
    <name type="scientific">Aspergillus fijiensis CBS 313.89</name>
    <dbReference type="NCBI Taxonomy" id="1448319"/>
    <lineage>
        <taxon>Eukaryota</taxon>
        <taxon>Fungi</taxon>
        <taxon>Dikarya</taxon>
        <taxon>Ascomycota</taxon>
        <taxon>Pezizomycotina</taxon>
        <taxon>Eurotiomycetes</taxon>
        <taxon>Eurotiomycetidae</taxon>
        <taxon>Eurotiales</taxon>
        <taxon>Aspergillaceae</taxon>
        <taxon>Aspergillus</taxon>
    </lineage>
</organism>
<evidence type="ECO:0000313" key="5">
    <source>
        <dbReference type="EMBL" id="RAK77530.1"/>
    </source>
</evidence>
<reference evidence="5 6" key="1">
    <citation type="submission" date="2018-02" db="EMBL/GenBank/DDBJ databases">
        <title>The genomes of Aspergillus section Nigri reveals drivers in fungal speciation.</title>
        <authorList>
            <consortium name="DOE Joint Genome Institute"/>
            <person name="Vesth T.C."/>
            <person name="Nybo J."/>
            <person name="Theobald S."/>
            <person name="Brandl J."/>
            <person name="Frisvad J.C."/>
            <person name="Nielsen K.F."/>
            <person name="Lyhne E.K."/>
            <person name="Kogle M.E."/>
            <person name="Kuo A."/>
            <person name="Riley R."/>
            <person name="Clum A."/>
            <person name="Nolan M."/>
            <person name="Lipzen A."/>
            <person name="Salamov A."/>
            <person name="Henrissat B."/>
            <person name="Wiebenga A."/>
            <person name="De vries R.P."/>
            <person name="Grigoriev I.V."/>
            <person name="Mortensen U.H."/>
            <person name="Andersen M.R."/>
            <person name="Baker S.E."/>
        </authorList>
    </citation>
    <scope>NUCLEOTIDE SEQUENCE [LARGE SCALE GENOMIC DNA]</scope>
    <source>
        <strain evidence="5 6">CBS 313.89</strain>
    </source>
</reference>
<dbReference type="RefSeq" id="XP_040801540.1">
    <property type="nucleotide sequence ID" value="XM_040938915.1"/>
</dbReference>
<dbReference type="GeneID" id="63856248"/>
<name>A0A8G1RTF7_9EURO</name>
<evidence type="ECO:0008006" key="7">
    <source>
        <dbReference type="Google" id="ProtNLM"/>
    </source>
</evidence>
<dbReference type="Pfam" id="PF11807">
    <property type="entry name" value="UstYa"/>
    <property type="match status" value="1"/>
</dbReference>
<protein>
    <recommendedName>
        <fullName evidence="7">Tat pathway signal sequence</fullName>
    </recommendedName>
</protein>
<keyword evidence="4" id="KW-1133">Transmembrane helix</keyword>
<dbReference type="InterPro" id="IPR021765">
    <property type="entry name" value="UstYa-like"/>
</dbReference>
<feature type="transmembrane region" description="Helical" evidence="4">
    <location>
        <begin position="42"/>
        <end position="62"/>
    </location>
</feature>
<keyword evidence="4" id="KW-0812">Transmembrane</keyword>
<evidence type="ECO:0000313" key="6">
    <source>
        <dbReference type="Proteomes" id="UP000249789"/>
    </source>
</evidence>
<proteinExistence type="inferred from homology"/>
<comment type="pathway">
    <text evidence="1">Mycotoxin biosynthesis.</text>
</comment>
<keyword evidence="4" id="KW-0472">Membrane</keyword>
<accession>A0A8G1RTF7</accession>
<evidence type="ECO:0000256" key="4">
    <source>
        <dbReference type="SAM" id="Phobius"/>
    </source>
</evidence>
<dbReference type="EMBL" id="KZ824642">
    <property type="protein sequence ID" value="RAK77530.1"/>
    <property type="molecule type" value="Genomic_DNA"/>
</dbReference>
<dbReference type="VEuPathDB" id="FungiDB:BO72DRAFT_107068"/>
<evidence type="ECO:0000256" key="1">
    <source>
        <dbReference type="ARBA" id="ARBA00004685"/>
    </source>
</evidence>
<dbReference type="PANTHER" id="PTHR33365:SF4">
    <property type="entry name" value="CYCLOCHLOROTINE BIOSYNTHESIS PROTEIN O"/>
    <property type="match status" value="1"/>
</dbReference>
<feature type="region of interest" description="Disordered" evidence="3">
    <location>
        <begin position="264"/>
        <end position="283"/>
    </location>
</feature>